<evidence type="ECO:0000313" key="1">
    <source>
        <dbReference type="EMBL" id="GAH11723.1"/>
    </source>
</evidence>
<dbReference type="Gene3D" id="3.30.70.2500">
    <property type="match status" value="1"/>
</dbReference>
<gene>
    <name evidence="1" type="ORF">S01H4_54240</name>
</gene>
<protein>
    <submittedName>
        <fullName evidence="1">Putative dissimilatory sulfite reductase A (DsrA)</fullName>
    </submittedName>
</protein>
<dbReference type="EMBL" id="BART01031193">
    <property type="protein sequence ID" value="GAH11723.1"/>
    <property type="molecule type" value="Genomic_DNA"/>
</dbReference>
<sequence>MTKKTHPTPLLDELKSGPWPSFVDGLQRLAEDDEKPNADMMKDLLGQLEHSYETRKGYWKGGTVSVFGYGGGVIPRFSEVAEKFPESSEFHTLR</sequence>
<proteinExistence type="predicted"/>
<feature type="non-terminal residue" evidence="1">
    <location>
        <position position="94"/>
    </location>
</feature>
<dbReference type="Gene3D" id="6.10.140.1420">
    <property type="match status" value="1"/>
</dbReference>
<name>X1ESV8_9ZZZZ</name>
<dbReference type="AlphaFoldDB" id="X1ESV8"/>
<dbReference type="InterPro" id="IPR036136">
    <property type="entry name" value="Nit/Sulf_reduc_fer-like_dom_sf"/>
</dbReference>
<dbReference type="SUPFAM" id="SSF55124">
    <property type="entry name" value="Nitrite/Sulfite reductase N-terminal domain-like"/>
    <property type="match status" value="1"/>
</dbReference>
<comment type="caution">
    <text evidence="1">The sequence shown here is derived from an EMBL/GenBank/DDBJ whole genome shotgun (WGS) entry which is preliminary data.</text>
</comment>
<reference evidence="1" key="1">
    <citation type="journal article" date="2014" name="Front. Microbiol.">
        <title>High frequency of phylogenetically diverse reductive dehalogenase-homologous genes in deep subseafloor sedimentary metagenomes.</title>
        <authorList>
            <person name="Kawai M."/>
            <person name="Futagami T."/>
            <person name="Toyoda A."/>
            <person name="Takaki Y."/>
            <person name="Nishi S."/>
            <person name="Hori S."/>
            <person name="Arai W."/>
            <person name="Tsubouchi T."/>
            <person name="Morono Y."/>
            <person name="Uchiyama I."/>
            <person name="Ito T."/>
            <person name="Fujiyama A."/>
            <person name="Inagaki F."/>
            <person name="Takami H."/>
        </authorList>
    </citation>
    <scope>NUCLEOTIDE SEQUENCE</scope>
    <source>
        <strain evidence="1">Expedition CK06-06</strain>
    </source>
</reference>
<accession>X1ESV8</accession>
<dbReference type="GO" id="GO:0016491">
    <property type="term" value="F:oxidoreductase activity"/>
    <property type="evidence" value="ECO:0007669"/>
    <property type="project" value="InterPro"/>
</dbReference>
<organism evidence="1">
    <name type="scientific">marine sediment metagenome</name>
    <dbReference type="NCBI Taxonomy" id="412755"/>
    <lineage>
        <taxon>unclassified sequences</taxon>
        <taxon>metagenomes</taxon>
        <taxon>ecological metagenomes</taxon>
    </lineage>
</organism>